<feature type="coiled-coil region" evidence="1">
    <location>
        <begin position="235"/>
        <end position="262"/>
    </location>
</feature>
<dbReference type="EMBL" id="CP012559">
    <property type="protein sequence ID" value="ALB30148.1"/>
    <property type="molecule type" value="Genomic_DNA"/>
</dbReference>
<dbReference type="GO" id="GO:0003677">
    <property type="term" value="F:DNA binding"/>
    <property type="evidence" value="ECO:0007669"/>
    <property type="project" value="InterPro"/>
</dbReference>
<gene>
    <name evidence="4" type="ORF">JP39_00455</name>
    <name evidence="5" type="ORF">JP39_01795</name>
    <name evidence="6" type="ORF">JP39_03050</name>
    <name evidence="7" type="ORF">JP39_05170</name>
</gene>
<evidence type="ECO:0000256" key="1">
    <source>
        <dbReference type="SAM" id="Coils"/>
    </source>
</evidence>
<dbReference type="KEGG" id="lhi:JP39_03050"/>
<dbReference type="NCBIfam" id="NF033542">
    <property type="entry name" value="transpos_IS110"/>
    <property type="match status" value="1"/>
</dbReference>
<dbReference type="EMBL" id="CP012559">
    <property type="protein sequence ID" value="ALB30113.1"/>
    <property type="molecule type" value="Genomic_DNA"/>
</dbReference>
<evidence type="ECO:0000259" key="2">
    <source>
        <dbReference type="Pfam" id="PF01548"/>
    </source>
</evidence>
<evidence type="ECO:0000313" key="4">
    <source>
        <dbReference type="EMBL" id="ALB30101.1"/>
    </source>
</evidence>
<dbReference type="KEGG" id="lhi:JP39_00455"/>
<dbReference type="PANTHER" id="PTHR33055:SF13">
    <property type="entry name" value="TRANSPOSASE"/>
    <property type="match status" value="1"/>
</dbReference>
<dbReference type="EMBL" id="CP012559">
    <property type="protein sequence ID" value="ALB30121.1"/>
    <property type="molecule type" value="Genomic_DNA"/>
</dbReference>
<dbReference type="GO" id="GO:0004803">
    <property type="term" value="F:transposase activity"/>
    <property type="evidence" value="ECO:0007669"/>
    <property type="project" value="InterPro"/>
</dbReference>
<accession>A0A0K2LG01</accession>
<dbReference type="Pfam" id="PF01548">
    <property type="entry name" value="DEDD_Tnp_IS110"/>
    <property type="match status" value="1"/>
</dbReference>
<reference evidence="5 8" key="1">
    <citation type="submission" date="2015-08" db="EMBL/GenBank/DDBJ databases">
        <title>Genomic sequence of Lactobacillus heilongjiangensis DSM 28069, isolated from Chinese traditional pickle.</title>
        <authorList>
            <person name="Jiang X."/>
            <person name="Zheng B."/>
            <person name="Cheng H."/>
        </authorList>
    </citation>
    <scope>NUCLEOTIDE SEQUENCE [LARGE SCALE GENOMIC DNA]</scope>
    <source>
        <strain evidence="5 8">DSM 28069</strain>
    </source>
</reference>
<dbReference type="PANTHER" id="PTHR33055">
    <property type="entry name" value="TRANSPOSASE FOR INSERTION SEQUENCE ELEMENT IS1111A"/>
    <property type="match status" value="1"/>
</dbReference>
<name>A0A0K2LG01_9LACO</name>
<dbReference type="KEGG" id="lhi:JP39_01795"/>
<dbReference type="GO" id="GO:0006313">
    <property type="term" value="P:DNA transposition"/>
    <property type="evidence" value="ECO:0007669"/>
    <property type="project" value="InterPro"/>
</dbReference>
<organism evidence="5 8">
    <name type="scientific">Companilactobacillus heilongjiangensis</name>
    <dbReference type="NCBI Taxonomy" id="1074467"/>
    <lineage>
        <taxon>Bacteria</taxon>
        <taxon>Bacillati</taxon>
        <taxon>Bacillota</taxon>
        <taxon>Bacilli</taxon>
        <taxon>Lactobacillales</taxon>
        <taxon>Lactobacillaceae</taxon>
        <taxon>Companilactobacillus</taxon>
    </lineage>
</organism>
<dbReference type="Proteomes" id="UP000061546">
    <property type="component" value="Chromosome"/>
</dbReference>
<sequence>MSDIIALDVSKGHSYCVHYSDGNCVKEFDFEHNKLGFAKLSETVKRANNPTFYFEATGIYSRPIERFCRDNKIPYALLNPLELHLKTENLRRVKTDNKDAHKIALSAYDNSYRLMAFQNPKYLDLREWCRFYERVEDSRKFNKVELHNELQQTFPEMEQLFTNKTSILSLNLVSLFPHPDLVSGISRTKLKNILMSKTDKKISSDKALEYAEKLIVFAKNSSPAVRVDNVQVQEVKYYARKLKDLTIEKRKLRKQMIQLGKTLPEFEIIASMPGIGELTAAMLLGEIGDFARFDTSNQLNAYVGIDLIRYQSGQYLRKDHINKRGNPKAREILFLTVRNMIKQQAAAPNHIVDYYYKLKRQPVPKRDKVATVACMNKTLKCLFSMIRNKTKYAYAYTDSRSIETL</sequence>
<proteinExistence type="predicted"/>
<feature type="domain" description="Transposase IS110-like N-terminal" evidence="2">
    <location>
        <begin position="6"/>
        <end position="155"/>
    </location>
</feature>
<keyword evidence="1" id="KW-0175">Coiled coil</keyword>
<dbReference type="EMBL" id="CP012559">
    <property type="protein sequence ID" value="ALB30101.1"/>
    <property type="molecule type" value="Genomic_DNA"/>
</dbReference>
<dbReference type="STRING" id="1074467.JP39_00455"/>
<evidence type="ECO:0000259" key="3">
    <source>
        <dbReference type="Pfam" id="PF02371"/>
    </source>
</evidence>
<evidence type="ECO:0000313" key="7">
    <source>
        <dbReference type="EMBL" id="ALB30148.1"/>
    </source>
</evidence>
<evidence type="ECO:0000313" key="6">
    <source>
        <dbReference type="EMBL" id="ALB30121.1"/>
    </source>
</evidence>
<protein>
    <submittedName>
        <fullName evidence="5">Transposase</fullName>
    </submittedName>
</protein>
<evidence type="ECO:0000313" key="5">
    <source>
        <dbReference type="EMBL" id="ALB30113.1"/>
    </source>
</evidence>
<feature type="domain" description="Transposase IS116/IS110/IS902 C-terminal" evidence="3">
    <location>
        <begin position="267"/>
        <end position="343"/>
    </location>
</feature>
<dbReference type="OrthoDB" id="9790935at2"/>
<evidence type="ECO:0000313" key="8">
    <source>
        <dbReference type="Proteomes" id="UP000061546"/>
    </source>
</evidence>
<keyword evidence="8" id="KW-1185">Reference proteome</keyword>
<dbReference type="Pfam" id="PF02371">
    <property type="entry name" value="Transposase_20"/>
    <property type="match status" value="1"/>
</dbReference>
<dbReference type="AlphaFoldDB" id="A0A0K2LG01"/>
<dbReference type="InterPro" id="IPR003346">
    <property type="entry name" value="Transposase_20"/>
</dbReference>
<dbReference type="InterPro" id="IPR002525">
    <property type="entry name" value="Transp_IS110-like_N"/>
</dbReference>
<dbReference type="InterPro" id="IPR047650">
    <property type="entry name" value="Transpos_IS110"/>
</dbReference>
<dbReference type="RefSeq" id="WP_041501566.1">
    <property type="nucleotide sequence ID" value="NZ_BJDV01000024.1"/>
</dbReference>
<dbReference type="KEGG" id="lhi:JP39_05170"/>